<feature type="transmembrane region" description="Helical" evidence="1">
    <location>
        <begin position="91"/>
        <end position="113"/>
    </location>
</feature>
<proteinExistence type="predicted"/>
<feature type="transmembrane region" description="Helical" evidence="1">
    <location>
        <begin position="66"/>
        <end position="85"/>
    </location>
</feature>
<evidence type="ECO:0000313" key="3">
    <source>
        <dbReference type="Proteomes" id="UP000231581"/>
    </source>
</evidence>
<evidence type="ECO:0000256" key="1">
    <source>
        <dbReference type="SAM" id="Phobius"/>
    </source>
</evidence>
<feature type="transmembrane region" description="Helical" evidence="1">
    <location>
        <begin position="20"/>
        <end position="45"/>
    </location>
</feature>
<reference evidence="2 3" key="1">
    <citation type="submission" date="2017-09" db="EMBL/GenBank/DDBJ databases">
        <title>Depth-based differentiation of microbial function through sediment-hosted aquifers and enrichment of novel symbionts in the deep terrestrial subsurface.</title>
        <authorList>
            <person name="Probst A.J."/>
            <person name="Ladd B."/>
            <person name="Jarett J.K."/>
            <person name="Geller-Mcgrath D.E."/>
            <person name="Sieber C.M."/>
            <person name="Emerson J.B."/>
            <person name="Anantharaman K."/>
            <person name="Thomas B.C."/>
            <person name="Malmstrom R."/>
            <person name="Stieglmeier M."/>
            <person name="Klingl A."/>
            <person name="Woyke T."/>
            <person name="Ryan C.M."/>
            <person name="Banfield J.F."/>
        </authorList>
    </citation>
    <scope>NUCLEOTIDE SEQUENCE [LARGE SCALE GENOMIC DNA]</scope>
    <source>
        <strain evidence="2">CG22_combo_CG10-13_8_21_14_all_47_17</strain>
    </source>
</reference>
<evidence type="ECO:0000313" key="2">
    <source>
        <dbReference type="EMBL" id="PIP60919.1"/>
    </source>
</evidence>
<keyword evidence="1" id="KW-1133">Transmembrane helix</keyword>
<sequence length="139" mass="16626">MQLPVFLKVSYWFNSFPGPFFPMLDHLVFLLMSALFLSGIGLYAFRVFSKGLSKEMKRLLMRYSEFLFSAGLSGLVLYVFSWQQIPILSMRFLYLVWLAGFGFWKVTILRYHFKDLPQRRAARAERMEYEKWLPKKKKK</sequence>
<dbReference type="AlphaFoldDB" id="A0A2H0BTR0"/>
<name>A0A2H0BTR0_9BACT</name>
<protein>
    <submittedName>
        <fullName evidence="2">Uncharacterized protein</fullName>
    </submittedName>
</protein>
<keyword evidence="1" id="KW-0472">Membrane</keyword>
<accession>A0A2H0BTR0</accession>
<dbReference type="Proteomes" id="UP000231581">
    <property type="component" value="Unassembled WGS sequence"/>
</dbReference>
<organism evidence="2 3">
    <name type="scientific">Candidatus Uhrbacteria bacterium CG22_combo_CG10-13_8_21_14_all_47_17</name>
    <dbReference type="NCBI Taxonomy" id="1975041"/>
    <lineage>
        <taxon>Bacteria</taxon>
        <taxon>Candidatus Uhriibacteriota</taxon>
    </lineage>
</organism>
<gene>
    <name evidence="2" type="ORF">COX00_00610</name>
</gene>
<comment type="caution">
    <text evidence="2">The sequence shown here is derived from an EMBL/GenBank/DDBJ whole genome shotgun (WGS) entry which is preliminary data.</text>
</comment>
<dbReference type="EMBL" id="PCSZ01000015">
    <property type="protein sequence ID" value="PIP60919.1"/>
    <property type="molecule type" value="Genomic_DNA"/>
</dbReference>
<keyword evidence="1" id="KW-0812">Transmembrane</keyword>